<sequence length="212" mass="24067">MSKKPKFDRDKVVANATKLYWEKGYHATSMRNLQDAIDMRPGSIYAEFGSKDGVFKASLEHYTQLSIAQINSIREASESPLVALKTFVKQAVIDTQKGTPSCMCMLAKTVSELTEEQRDLLDVAKQALKSVENQFTGLIIEAQGIGEIDQEKHASELARFLQIQITGLRMYIRTSDERVPLGKMIDELFEHYPFKILESQLCEVDEVRQTEK</sequence>
<dbReference type="InterPro" id="IPR001647">
    <property type="entry name" value="HTH_TetR"/>
</dbReference>
<dbReference type="SUPFAM" id="SSF46689">
    <property type="entry name" value="Homeodomain-like"/>
    <property type="match status" value="1"/>
</dbReference>
<evidence type="ECO:0000313" key="7">
    <source>
        <dbReference type="Proteomes" id="UP000252792"/>
    </source>
</evidence>
<dbReference type="InterPro" id="IPR009057">
    <property type="entry name" value="Homeodomain-like_sf"/>
</dbReference>
<dbReference type="GO" id="GO:0003677">
    <property type="term" value="F:DNA binding"/>
    <property type="evidence" value="ECO:0007669"/>
    <property type="project" value="UniProtKB-UniRule"/>
</dbReference>
<dbReference type="SUPFAM" id="SSF48498">
    <property type="entry name" value="Tetracyclin repressor-like, C-terminal domain"/>
    <property type="match status" value="1"/>
</dbReference>
<dbReference type="PANTHER" id="PTHR47506">
    <property type="entry name" value="TRANSCRIPTIONAL REGULATORY PROTEIN"/>
    <property type="match status" value="1"/>
</dbReference>
<dbReference type="PANTHER" id="PTHR47506:SF8">
    <property type="entry name" value="REPRESSOR OF PUTATIVE XENOBIOTIC REDUCTASE TETR FAMILY-RELATED"/>
    <property type="match status" value="1"/>
</dbReference>
<dbReference type="Gene3D" id="1.10.357.10">
    <property type="entry name" value="Tetracycline Repressor, domain 2"/>
    <property type="match status" value="1"/>
</dbReference>
<comment type="caution">
    <text evidence="6">The sequence shown here is derived from an EMBL/GenBank/DDBJ whole genome shotgun (WGS) entry which is preliminary data.</text>
</comment>
<dbReference type="PROSITE" id="PS50977">
    <property type="entry name" value="HTH_TETR_2"/>
    <property type="match status" value="1"/>
</dbReference>
<accession>A0A366IY19</accession>
<dbReference type="Proteomes" id="UP000252792">
    <property type="component" value="Unassembled WGS sequence"/>
</dbReference>
<gene>
    <name evidence="6" type="ORF">DFP80_11836</name>
</gene>
<keyword evidence="7" id="KW-1185">Reference proteome</keyword>
<evidence type="ECO:0000313" key="6">
    <source>
        <dbReference type="EMBL" id="RBP78598.1"/>
    </source>
</evidence>
<name>A0A366IY19_9GAMM</name>
<dbReference type="AlphaFoldDB" id="A0A366IY19"/>
<protein>
    <submittedName>
        <fullName evidence="6">TetR family transcriptional regulator</fullName>
    </submittedName>
</protein>
<evidence type="ECO:0000256" key="4">
    <source>
        <dbReference type="PROSITE-ProRule" id="PRU00335"/>
    </source>
</evidence>
<keyword evidence="3" id="KW-0804">Transcription</keyword>
<keyword evidence="2 4" id="KW-0238">DNA-binding</keyword>
<dbReference type="Gene3D" id="1.10.10.60">
    <property type="entry name" value="Homeodomain-like"/>
    <property type="match status" value="1"/>
</dbReference>
<dbReference type="OrthoDB" id="270177at2"/>
<dbReference type="EMBL" id="QNSE01000018">
    <property type="protein sequence ID" value="RBP78598.1"/>
    <property type="molecule type" value="Genomic_DNA"/>
</dbReference>
<feature type="DNA-binding region" description="H-T-H motif" evidence="4">
    <location>
        <begin position="29"/>
        <end position="48"/>
    </location>
</feature>
<dbReference type="Pfam" id="PF00440">
    <property type="entry name" value="TetR_N"/>
    <property type="match status" value="1"/>
</dbReference>
<evidence type="ECO:0000256" key="3">
    <source>
        <dbReference type="ARBA" id="ARBA00023163"/>
    </source>
</evidence>
<keyword evidence="1" id="KW-0805">Transcription regulation</keyword>
<reference evidence="6 7" key="1">
    <citation type="submission" date="2018-06" db="EMBL/GenBank/DDBJ databases">
        <title>Genomic Encyclopedia of Type Strains, Phase III (KMG-III): the genomes of soil and plant-associated and newly described type strains.</title>
        <authorList>
            <person name="Whitman W."/>
        </authorList>
    </citation>
    <scope>NUCLEOTIDE SEQUENCE [LARGE SCALE GENOMIC DNA]</scope>
    <source>
        <strain evidence="6 7">CECT 7377</strain>
    </source>
</reference>
<evidence type="ECO:0000259" key="5">
    <source>
        <dbReference type="PROSITE" id="PS50977"/>
    </source>
</evidence>
<proteinExistence type="predicted"/>
<dbReference type="InterPro" id="IPR036271">
    <property type="entry name" value="Tet_transcr_reg_TetR-rel_C_sf"/>
</dbReference>
<organism evidence="6 7">
    <name type="scientific">Marinomonas rhizomae</name>
    <dbReference type="NCBI Taxonomy" id="491948"/>
    <lineage>
        <taxon>Bacteria</taxon>
        <taxon>Pseudomonadati</taxon>
        <taxon>Pseudomonadota</taxon>
        <taxon>Gammaproteobacteria</taxon>
        <taxon>Oceanospirillales</taxon>
        <taxon>Oceanospirillaceae</taxon>
        <taxon>Marinomonas</taxon>
    </lineage>
</organism>
<evidence type="ECO:0000256" key="2">
    <source>
        <dbReference type="ARBA" id="ARBA00023125"/>
    </source>
</evidence>
<feature type="domain" description="HTH tetR-type" evidence="5">
    <location>
        <begin position="6"/>
        <end position="66"/>
    </location>
</feature>
<dbReference type="RefSeq" id="WP_113918346.1">
    <property type="nucleotide sequence ID" value="NZ_QNSE01000018.1"/>
</dbReference>
<evidence type="ECO:0000256" key="1">
    <source>
        <dbReference type="ARBA" id="ARBA00023015"/>
    </source>
</evidence>